<reference evidence="1 3" key="1">
    <citation type="submission" date="2020-12" db="EMBL/GenBank/DDBJ databases">
        <title>FDA dAtabase for Regulatory Grade micrObial Sequences (FDA-ARGOS): Supporting development and validation of Infectious Disease Dx tests.</title>
        <authorList>
            <person name="Minogue T."/>
            <person name="Wolcott M."/>
            <person name="Wasieloski L."/>
            <person name="Aguilar W."/>
            <person name="Moore D."/>
            <person name="Jaissle J."/>
            <person name="Tallon L."/>
            <person name="Sadzewicz L."/>
            <person name="Zhao X."/>
            <person name="Boylan J."/>
            <person name="Ott S."/>
            <person name="Bowen H."/>
            <person name="Vavikolanu K."/>
            <person name="Mehta A."/>
            <person name="Aluvathingal J."/>
            <person name="Nadendla S."/>
            <person name="Yan Y."/>
            <person name="Sichtig H."/>
        </authorList>
    </citation>
    <scope>NUCLEOTIDE SEQUENCE [LARGE SCALE GENOMIC DNA]</scope>
    <source>
        <strain evidence="1 3">FDAARGOS_949</strain>
    </source>
</reference>
<dbReference type="InterPro" id="IPR005624">
    <property type="entry name" value="PduO/GlcC-like"/>
</dbReference>
<accession>A0AAP9Y3S3</accession>
<dbReference type="Proteomes" id="UP001056386">
    <property type="component" value="Chromosome 1"/>
</dbReference>
<dbReference type="EMBL" id="CP099587">
    <property type="protein sequence ID" value="USS47488.1"/>
    <property type="molecule type" value="Genomic_DNA"/>
</dbReference>
<dbReference type="InterPro" id="IPR038084">
    <property type="entry name" value="PduO/GlcC-like_sf"/>
</dbReference>
<evidence type="ECO:0000313" key="4">
    <source>
        <dbReference type="Proteomes" id="UP001056386"/>
    </source>
</evidence>
<dbReference type="Proteomes" id="UP000594892">
    <property type="component" value="Chromosome 2"/>
</dbReference>
<dbReference type="EMBL" id="CP065601">
    <property type="protein sequence ID" value="QPQ93319.1"/>
    <property type="molecule type" value="Genomic_DNA"/>
</dbReference>
<name>A0AAP9Y3S3_BURGL</name>
<dbReference type="GeneID" id="45698205"/>
<evidence type="ECO:0000313" key="2">
    <source>
        <dbReference type="EMBL" id="USS47488.1"/>
    </source>
</evidence>
<keyword evidence="4" id="KW-1185">Reference proteome</keyword>
<evidence type="ECO:0000313" key="3">
    <source>
        <dbReference type="Proteomes" id="UP000594892"/>
    </source>
</evidence>
<sequence length="163" mass="16951">MDLAHDLPSILAQAYPPVFPRVDTGRARALGLRSREVAVARGHAVAIDLGIFGPPRFLAALAGQRPDELARIGRRRNTVAHCRRSSYAIGLRLERAGSRRAARQALPAAGHGGAFCPAVAGGGGAVTVSRLPQRAAREPMAEALSGQPGRACAALVLAGEPAR</sequence>
<proteinExistence type="predicted"/>
<dbReference type="Pfam" id="PF03928">
    <property type="entry name" value="HbpS-like"/>
    <property type="match status" value="1"/>
</dbReference>
<gene>
    <name evidence="1" type="ORF">I6H06_13705</name>
    <name evidence="2" type="ORF">NFI99_21910</name>
</gene>
<dbReference type="RefSeq" id="WP_015875940.1">
    <property type="nucleotide sequence ID" value="NZ_CP021074.1"/>
</dbReference>
<dbReference type="AlphaFoldDB" id="A0AAP9Y3S3"/>
<dbReference type="SUPFAM" id="SSF143744">
    <property type="entry name" value="GlcG-like"/>
    <property type="match status" value="1"/>
</dbReference>
<organism evidence="1 3">
    <name type="scientific">Burkholderia glumae</name>
    <name type="common">Pseudomonas glumae</name>
    <dbReference type="NCBI Taxonomy" id="337"/>
    <lineage>
        <taxon>Bacteria</taxon>
        <taxon>Pseudomonadati</taxon>
        <taxon>Pseudomonadota</taxon>
        <taxon>Betaproteobacteria</taxon>
        <taxon>Burkholderiales</taxon>
        <taxon>Burkholderiaceae</taxon>
        <taxon>Burkholderia</taxon>
    </lineage>
</organism>
<protein>
    <submittedName>
        <fullName evidence="1">Heme-binding protein</fullName>
    </submittedName>
</protein>
<dbReference type="Gene3D" id="3.30.450.150">
    <property type="entry name" value="Haem-degrading domain"/>
    <property type="match status" value="1"/>
</dbReference>
<evidence type="ECO:0000313" key="1">
    <source>
        <dbReference type="EMBL" id="QPQ93319.1"/>
    </source>
</evidence>
<reference evidence="2" key="2">
    <citation type="submission" date="2022-06" db="EMBL/GenBank/DDBJ databases">
        <title>Draft genome sequence of Burkholderia glumae strain GR20004 isolated from rice panicle showing bacterial panicle blight.</title>
        <authorList>
            <person name="Choi S.Y."/>
            <person name="Lee Y.H."/>
        </authorList>
    </citation>
    <scope>NUCLEOTIDE SEQUENCE</scope>
    <source>
        <strain evidence="2">GR20004</strain>
    </source>
</reference>